<keyword evidence="4" id="KW-1185">Reference proteome</keyword>
<dbReference type="GO" id="GO:0006203">
    <property type="term" value="P:dGTP catabolic process"/>
    <property type="evidence" value="ECO:0007669"/>
    <property type="project" value="TreeGrafter"/>
</dbReference>
<evidence type="ECO:0000259" key="2">
    <source>
        <dbReference type="PROSITE" id="PS51831"/>
    </source>
</evidence>
<dbReference type="InterPro" id="IPR006674">
    <property type="entry name" value="HD_domain"/>
</dbReference>
<protein>
    <submittedName>
        <fullName evidence="3">Deoxyguanosinetriphosphate triphosphohydrolase-like protein</fullName>
    </submittedName>
</protein>
<dbReference type="Pfam" id="PF13286">
    <property type="entry name" value="HD_assoc"/>
    <property type="match status" value="1"/>
</dbReference>
<dbReference type="AlphaFoldDB" id="A0A917TNX6"/>
<dbReference type="CDD" id="cd00077">
    <property type="entry name" value="HDc"/>
    <property type="match status" value="1"/>
</dbReference>
<gene>
    <name evidence="3" type="primary">dgt</name>
    <name evidence="3" type="ORF">GCM10011608_12590</name>
</gene>
<reference evidence="3" key="1">
    <citation type="journal article" date="2014" name="Int. J. Syst. Evol. Microbiol.">
        <title>Complete genome sequence of Corynebacterium casei LMG S-19264T (=DSM 44701T), isolated from a smear-ripened cheese.</title>
        <authorList>
            <consortium name="US DOE Joint Genome Institute (JGI-PGF)"/>
            <person name="Walter F."/>
            <person name="Albersmeier A."/>
            <person name="Kalinowski J."/>
            <person name="Ruckert C."/>
        </authorList>
    </citation>
    <scope>NUCLEOTIDE SEQUENCE</scope>
    <source>
        <strain evidence="3">CGMCC 4.7312</strain>
    </source>
</reference>
<dbReference type="Proteomes" id="UP000608890">
    <property type="component" value="Unassembled WGS sequence"/>
</dbReference>
<dbReference type="NCBIfam" id="NF002829">
    <property type="entry name" value="PRK03007.1"/>
    <property type="match status" value="1"/>
</dbReference>
<dbReference type="PANTHER" id="PTHR11373:SF32">
    <property type="entry name" value="DEOXYGUANOSINETRIPHOSPHATE TRIPHOSPHOHYDROLASE"/>
    <property type="match status" value="1"/>
</dbReference>
<dbReference type="SUPFAM" id="SSF109604">
    <property type="entry name" value="HD-domain/PDEase-like"/>
    <property type="match status" value="1"/>
</dbReference>
<dbReference type="InterPro" id="IPR003607">
    <property type="entry name" value="HD/PDEase_dom"/>
</dbReference>
<comment type="caution">
    <text evidence="3">The sequence shown here is derived from an EMBL/GenBank/DDBJ whole genome shotgun (WGS) entry which is preliminary data.</text>
</comment>
<dbReference type="SMART" id="SM00471">
    <property type="entry name" value="HDc"/>
    <property type="match status" value="1"/>
</dbReference>
<dbReference type="Pfam" id="PF01966">
    <property type="entry name" value="HD"/>
    <property type="match status" value="1"/>
</dbReference>
<evidence type="ECO:0000256" key="1">
    <source>
        <dbReference type="ARBA" id="ARBA00022801"/>
    </source>
</evidence>
<name>A0A917TNX6_9ACTN</name>
<dbReference type="Gene3D" id="1.10.3210.10">
    <property type="entry name" value="Hypothetical protein af1432"/>
    <property type="match status" value="1"/>
</dbReference>
<dbReference type="NCBIfam" id="TIGR01353">
    <property type="entry name" value="dGTP_triPase"/>
    <property type="match status" value="1"/>
</dbReference>
<dbReference type="PANTHER" id="PTHR11373">
    <property type="entry name" value="DEOXYNUCLEOSIDE TRIPHOSPHATE TRIPHOSPHOHYDROLASE"/>
    <property type="match status" value="1"/>
</dbReference>
<evidence type="ECO:0000313" key="3">
    <source>
        <dbReference type="EMBL" id="GGM29419.1"/>
    </source>
</evidence>
<accession>A0A917TNX6</accession>
<dbReference type="InterPro" id="IPR006261">
    <property type="entry name" value="dGTPase"/>
</dbReference>
<keyword evidence="1" id="KW-0378">Hydrolase</keyword>
<dbReference type="EMBL" id="BMNB01000004">
    <property type="protein sequence ID" value="GGM29419.1"/>
    <property type="molecule type" value="Genomic_DNA"/>
</dbReference>
<proteinExistence type="predicted"/>
<dbReference type="InterPro" id="IPR050135">
    <property type="entry name" value="dGTPase-like"/>
</dbReference>
<feature type="domain" description="HD" evidence="2">
    <location>
        <begin position="3"/>
        <end position="149"/>
    </location>
</feature>
<dbReference type="PROSITE" id="PS51831">
    <property type="entry name" value="HD"/>
    <property type="match status" value="1"/>
</dbReference>
<evidence type="ECO:0000313" key="4">
    <source>
        <dbReference type="Proteomes" id="UP000608890"/>
    </source>
</evidence>
<sequence>MNRLTHSYAVARIGRHLADGLDVDIDLVETAGLAHDIGHPPFGHNGERALDELAQPCGGFEANAQTLRILTRLETDTVDVDGVSYGLNLTRATLDATCKYPWTATAGQRKYGAYAEDATTLRWIRAHHPDRQVCIEAQIMDWADDIANAVHDLADGIRAGSIPTAALADPTDHTMLAVEHFTTAPLPTAEDAAHDLAAIPQIRALAARPYDGTPQARATLAQYTQAMTTRMITAAVAATREHHPQHALTRYAADLVVPQATRAEAAILKALHLSHVLRDPARRARRQRQRELLAGLFTCLHHHAPDTLEPSARHSWHAAPDDRGRLRVVVDQVAALTDHQAVALYGRTLRTATRSTTTAATSGTPPAG</sequence>
<reference evidence="3" key="2">
    <citation type="submission" date="2020-09" db="EMBL/GenBank/DDBJ databases">
        <authorList>
            <person name="Sun Q."/>
            <person name="Zhou Y."/>
        </authorList>
    </citation>
    <scope>NUCLEOTIDE SEQUENCE</scope>
    <source>
        <strain evidence="3">CGMCC 4.7312</strain>
    </source>
</reference>
<dbReference type="InterPro" id="IPR026875">
    <property type="entry name" value="PHydrolase_assoc_dom"/>
</dbReference>
<dbReference type="GO" id="GO:0008832">
    <property type="term" value="F:dGTPase activity"/>
    <property type="evidence" value="ECO:0007669"/>
    <property type="project" value="TreeGrafter"/>
</dbReference>
<organism evidence="3 4">
    <name type="scientific">Micromonospora sonchi</name>
    <dbReference type="NCBI Taxonomy" id="1763543"/>
    <lineage>
        <taxon>Bacteria</taxon>
        <taxon>Bacillati</taxon>
        <taxon>Actinomycetota</taxon>
        <taxon>Actinomycetes</taxon>
        <taxon>Micromonosporales</taxon>
        <taxon>Micromonosporaceae</taxon>
        <taxon>Micromonospora</taxon>
    </lineage>
</organism>